<keyword evidence="2" id="KW-0963">Cytoplasm</keyword>
<reference evidence="10" key="1">
    <citation type="journal article" date="2019" name="PLoS Negl. Trop. Dis.">
        <title>Revisiting the worldwide diversity of Leptospira species in the environment.</title>
        <authorList>
            <person name="Vincent A.T."/>
            <person name="Schiettekatte O."/>
            <person name="Bourhy P."/>
            <person name="Veyrier F.J."/>
            <person name="Picardeau M."/>
        </authorList>
    </citation>
    <scope>NUCLEOTIDE SEQUENCE [LARGE SCALE GENOMIC DNA]</scope>
    <source>
        <strain evidence="10">201702454</strain>
    </source>
</reference>
<dbReference type="RefSeq" id="WP_135618073.1">
    <property type="nucleotide sequence ID" value="NZ_RQGG01000013.1"/>
</dbReference>
<accession>A0A4R9JR57</accession>
<dbReference type="Proteomes" id="UP000297609">
    <property type="component" value="Unassembled WGS sequence"/>
</dbReference>
<comment type="similarity">
    <text evidence="8">Belongs to the methyltransferase superfamily. RlmI family.</text>
</comment>
<dbReference type="SMART" id="SM00359">
    <property type="entry name" value="PUA"/>
    <property type="match status" value="1"/>
</dbReference>
<dbReference type="Pfam" id="PF17785">
    <property type="entry name" value="PUA_3"/>
    <property type="match status" value="1"/>
</dbReference>
<evidence type="ECO:0000256" key="2">
    <source>
        <dbReference type="ARBA" id="ARBA00022490"/>
    </source>
</evidence>
<feature type="domain" description="PUA" evidence="9">
    <location>
        <begin position="1"/>
        <end position="73"/>
    </location>
</feature>
<dbReference type="EMBL" id="RQGG01000013">
    <property type="protein sequence ID" value="TGL54974.1"/>
    <property type="molecule type" value="Genomic_DNA"/>
</dbReference>
<dbReference type="InterPro" id="IPR041532">
    <property type="entry name" value="RlmI-like_PUA"/>
</dbReference>
<keyword evidence="4 10" id="KW-0489">Methyltransferase</keyword>
<evidence type="ECO:0000313" key="11">
    <source>
        <dbReference type="Proteomes" id="UP000297609"/>
    </source>
</evidence>
<dbReference type="CDD" id="cd11572">
    <property type="entry name" value="RlmI_M_like"/>
    <property type="match status" value="1"/>
</dbReference>
<evidence type="ECO:0000313" key="10">
    <source>
        <dbReference type="EMBL" id="TGL54974.1"/>
    </source>
</evidence>
<dbReference type="CDD" id="cd02440">
    <property type="entry name" value="AdoMet_MTases"/>
    <property type="match status" value="1"/>
</dbReference>
<gene>
    <name evidence="10" type="ORF">EHQ59_05025</name>
</gene>
<protein>
    <submittedName>
        <fullName evidence="10">Class I SAM-dependent rRNA methyltransferase</fullName>
    </submittedName>
</protein>
<dbReference type="GO" id="GO:0005737">
    <property type="term" value="C:cytoplasm"/>
    <property type="evidence" value="ECO:0007669"/>
    <property type="project" value="UniProtKB-SubCell"/>
</dbReference>
<dbReference type="GO" id="GO:0003723">
    <property type="term" value="F:RNA binding"/>
    <property type="evidence" value="ECO:0007669"/>
    <property type="project" value="UniProtKB-KW"/>
</dbReference>
<name>A0A4R9JR57_9LEPT</name>
<dbReference type="GO" id="GO:0006364">
    <property type="term" value="P:rRNA processing"/>
    <property type="evidence" value="ECO:0007669"/>
    <property type="project" value="UniProtKB-KW"/>
</dbReference>
<organism evidence="10 11">
    <name type="scientific">Leptospira kemamanensis</name>
    <dbReference type="NCBI Taxonomy" id="2484942"/>
    <lineage>
        <taxon>Bacteria</taxon>
        <taxon>Pseudomonadati</taxon>
        <taxon>Spirochaetota</taxon>
        <taxon>Spirochaetia</taxon>
        <taxon>Leptospirales</taxon>
        <taxon>Leptospiraceae</taxon>
        <taxon>Leptospira</taxon>
    </lineage>
</organism>
<dbReference type="Gene3D" id="2.30.130.10">
    <property type="entry name" value="PUA domain"/>
    <property type="match status" value="1"/>
</dbReference>
<comment type="subcellular location">
    <subcellularLocation>
        <location evidence="1">Cytoplasm</location>
    </subcellularLocation>
</comment>
<evidence type="ECO:0000256" key="5">
    <source>
        <dbReference type="ARBA" id="ARBA00022679"/>
    </source>
</evidence>
<dbReference type="Gene3D" id="3.40.50.150">
    <property type="entry name" value="Vaccinia Virus protein VP39"/>
    <property type="match status" value="1"/>
</dbReference>
<keyword evidence="5 10" id="KW-0808">Transferase</keyword>
<dbReference type="InterPro" id="IPR036974">
    <property type="entry name" value="PUA_sf"/>
</dbReference>
<evidence type="ECO:0000256" key="4">
    <source>
        <dbReference type="ARBA" id="ARBA00022603"/>
    </source>
</evidence>
<comment type="caution">
    <text evidence="10">The sequence shown here is derived from an EMBL/GenBank/DDBJ whole genome shotgun (WGS) entry which is preliminary data.</text>
</comment>
<dbReference type="InterPro" id="IPR002478">
    <property type="entry name" value="PUA"/>
</dbReference>
<dbReference type="OrthoDB" id="9805492at2"/>
<dbReference type="InterPro" id="IPR015947">
    <property type="entry name" value="PUA-like_sf"/>
</dbReference>
<keyword evidence="11" id="KW-1185">Reference proteome</keyword>
<keyword evidence="3" id="KW-0698">rRNA processing</keyword>
<evidence type="ECO:0000256" key="7">
    <source>
        <dbReference type="ARBA" id="ARBA00022884"/>
    </source>
</evidence>
<dbReference type="Pfam" id="PF10672">
    <property type="entry name" value="Methyltrans_SAM"/>
    <property type="match status" value="1"/>
</dbReference>
<dbReference type="AlphaFoldDB" id="A0A4R9JR57"/>
<evidence type="ECO:0000256" key="1">
    <source>
        <dbReference type="ARBA" id="ARBA00004496"/>
    </source>
</evidence>
<dbReference type="InterPro" id="IPR019614">
    <property type="entry name" value="SAM-dep_methyl-trfase"/>
</dbReference>
<dbReference type="CDD" id="cd21153">
    <property type="entry name" value="PUA_RlmI"/>
    <property type="match status" value="1"/>
</dbReference>
<dbReference type="Gene3D" id="3.30.750.80">
    <property type="entry name" value="RNA methyltransferase domain (HRMD) like"/>
    <property type="match status" value="1"/>
</dbReference>
<keyword evidence="7" id="KW-0694">RNA-binding</keyword>
<dbReference type="InterPro" id="IPR029063">
    <property type="entry name" value="SAM-dependent_MTases_sf"/>
</dbReference>
<evidence type="ECO:0000256" key="8">
    <source>
        <dbReference type="ARBA" id="ARBA00038091"/>
    </source>
</evidence>
<dbReference type="GO" id="GO:0008168">
    <property type="term" value="F:methyltransferase activity"/>
    <property type="evidence" value="ECO:0007669"/>
    <property type="project" value="UniProtKB-KW"/>
</dbReference>
<dbReference type="GO" id="GO:0032259">
    <property type="term" value="P:methylation"/>
    <property type="evidence" value="ECO:0007669"/>
    <property type="project" value="UniProtKB-KW"/>
</dbReference>
<dbReference type="PANTHER" id="PTHR42873:SF1">
    <property type="entry name" value="S-ADENOSYLMETHIONINE-DEPENDENT METHYLTRANSFERASE DOMAIN-CONTAINING PROTEIN"/>
    <property type="match status" value="1"/>
</dbReference>
<proteinExistence type="inferred from homology"/>
<dbReference type="PROSITE" id="PS50890">
    <property type="entry name" value="PUA"/>
    <property type="match status" value="1"/>
</dbReference>
<keyword evidence="6" id="KW-0949">S-adenosyl-L-methionine</keyword>
<evidence type="ECO:0000256" key="3">
    <source>
        <dbReference type="ARBA" id="ARBA00022552"/>
    </source>
</evidence>
<evidence type="ECO:0000256" key="6">
    <source>
        <dbReference type="ARBA" id="ARBA00022691"/>
    </source>
</evidence>
<dbReference type="SUPFAM" id="SSF53335">
    <property type="entry name" value="S-adenosyl-L-methionine-dependent methyltransferases"/>
    <property type="match status" value="1"/>
</dbReference>
<dbReference type="SUPFAM" id="SSF88697">
    <property type="entry name" value="PUA domain-like"/>
    <property type="match status" value="1"/>
</dbReference>
<dbReference type="PANTHER" id="PTHR42873">
    <property type="entry name" value="RIBOSOMAL RNA LARGE SUBUNIT METHYLTRANSFERASE"/>
    <property type="match status" value="1"/>
</dbReference>
<evidence type="ECO:0000259" key="9">
    <source>
        <dbReference type="SMART" id="SM00359"/>
    </source>
</evidence>
<sequence length="393" mass="44446">MVIRLKKNKEKAVLNFHPWVFSGAIESVEPGTKAGDIVEVQSYEGSFLAFGHFEPGSQIRIRLFSFDSQKDGKNSEYWFQKWQAILESKQSLLPKLTNGYRLFHSEGDGVPGIVVDIYDKTAVIQLKTPGALRLREDLVRFLDRSGFQNIIEKKDKLDNQKGDMAILLKGELTDSVFLEHGYQFIADIVKGQKTGFFLDQRENRFLLGTYAKDKVVLNTFAYSGAFSVYALLNGAKEVHSLDISKNALEICEKNLILNGLKEELNQGKHKSLVLDSFDYLKNMETGYYDIIILDPPAFTKNIGTVMQASRGYKEINMKAMSKIKEGGQIFTFSCSQHISFDLFKKIIFGAAKDAKKKVRVLHQLTQSPDHGYSIYHPEGEYLKGLVIQVDGEI</sequence>